<dbReference type="EMBL" id="LK052941">
    <property type="protein sequence ID" value="CDR41678.1"/>
    <property type="molecule type" value="Genomic_DNA"/>
</dbReference>
<sequence>MAQLWQQKRWRSSTKPRYNHGLVPPHIAQQLAPFAFPDHPFHDPASPPRYSLECELLWRAVPEETWLTKVDHEAGVLGQLYTVQENPGEGRTVQAEPKELQQELADRVYDVRMGYTVLVHAQQRFYDWLRRRHLPVQYVYQGLEEYAEGSAAGPLPYWPPAARHKCSEGANVRADWLLGRFVAERSCTGHLGPAQLAFLNTDDPSYFNDCVLPAIVVVPPRNPSARIMGLSRAQKPAPPPLYSSDEDNDEPHCTDSSPDSSFSKGHSSDSGRGLISDLIDLDNEPCPPFPRSYAAL</sequence>
<feature type="compositionally biased region" description="Low complexity" evidence="1">
    <location>
        <begin position="255"/>
        <end position="270"/>
    </location>
</feature>
<evidence type="ECO:0000256" key="1">
    <source>
        <dbReference type="SAM" id="MobiDB-lite"/>
    </source>
</evidence>
<organism evidence="2">
    <name type="scientific">Rhodotorula toruloides</name>
    <name type="common">Yeast</name>
    <name type="synonym">Rhodosporidium toruloides</name>
    <dbReference type="NCBI Taxonomy" id="5286"/>
    <lineage>
        <taxon>Eukaryota</taxon>
        <taxon>Fungi</taxon>
        <taxon>Dikarya</taxon>
        <taxon>Basidiomycota</taxon>
        <taxon>Pucciniomycotina</taxon>
        <taxon>Microbotryomycetes</taxon>
        <taxon>Sporidiobolales</taxon>
        <taxon>Sporidiobolaceae</taxon>
        <taxon>Rhodotorula</taxon>
    </lineage>
</organism>
<feature type="region of interest" description="Disordered" evidence="1">
    <location>
        <begin position="228"/>
        <end position="296"/>
    </location>
</feature>
<name>A0A061B3T6_RHOTO</name>
<evidence type="ECO:0000313" key="2">
    <source>
        <dbReference type="EMBL" id="CDR41678.1"/>
    </source>
</evidence>
<dbReference type="OrthoDB" id="10298491at2759"/>
<protein>
    <submittedName>
        <fullName evidence="2">RHTO0S06e04148g1_1</fullName>
    </submittedName>
</protein>
<gene>
    <name evidence="2" type="ORF">RHTO0S_06e04148g</name>
</gene>
<accession>A0A061B3T6</accession>
<reference evidence="2" key="1">
    <citation type="journal article" date="2014" name="Genome Announc.">
        <title>Draft genome sequence of Rhodosporidium toruloides CECT1137, an oleaginous yeast of biotechnological interest.</title>
        <authorList>
            <person name="Morin N."/>
            <person name="Calcas X."/>
            <person name="Devillers H."/>
            <person name="Durrens P."/>
            <person name="Sherman D.J."/>
            <person name="Nicaud J.-M."/>
            <person name="Neuveglise C."/>
        </authorList>
    </citation>
    <scope>NUCLEOTIDE SEQUENCE</scope>
    <source>
        <strain evidence="2">CECT1137</strain>
    </source>
</reference>
<dbReference type="AlphaFoldDB" id="A0A061B3T6"/>
<proteinExistence type="predicted"/>